<feature type="domain" description="D-isomer specific 2-hydroxyacid dehydrogenase NAD-binding" evidence="5">
    <location>
        <begin position="106"/>
        <end position="279"/>
    </location>
</feature>
<dbReference type="Gene3D" id="3.40.50.720">
    <property type="entry name" value="NAD(P)-binding Rossmann-like Domain"/>
    <property type="match status" value="2"/>
</dbReference>
<comment type="caution">
    <text evidence="6">The sequence shown here is derived from an EMBL/GenBank/DDBJ whole genome shotgun (WGS) entry which is preliminary data.</text>
</comment>
<dbReference type="Pfam" id="PF02826">
    <property type="entry name" value="2-Hacid_dh_C"/>
    <property type="match status" value="1"/>
</dbReference>
<keyword evidence="2 3" id="KW-0560">Oxidoreductase</keyword>
<dbReference type="PROSITE" id="PS00670">
    <property type="entry name" value="D_2_HYDROXYACID_DH_2"/>
    <property type="match status" value="1"/>
</dbReference>
<dbReference type="CDD" id="cd05301">
    <property type="entry name" value="GDH"/>
    <property type="match status" value="1"/>
</dbReference>
<reference evidence="7" key="1">
    <citation type="journal article" date="2019" name="Int. J. Syst. Evol. Microbiol.">
        <title>The Global Catalogue of Microorganisms (GCM) 10K type strain sequencing project: providing services to taxonomists for standard genome sequencing and annotation.</title>
        <authorList>
            <consortium name="The Broad Institute Genomics Platform"/>
            <consortium name="The Broad Institute Genome Sequencing Center for Infectious Disease"/>
            <person name="Wu L."/>
            <person name="Ma J."/>
        </authorList>
    </citation>
    <scope>NUCLEOTIDE SEQUENCE [LARGE SCALE GENOMIC DNA]</scope>
    <source>
        <strain evidence="7">JCM 16546</strain>
    </source>
</reference>
<comment type="similarity">
    <text evidence="1 3">Belongs to the D-isomer specific 2-hydroxyacid dehydrogenase family.</text>
</comment>
<proteinExistence type="inferred from homology"/>
<keyword evidence="7" id="KW-1185">Reference proteome</keyword>
<dbReference type="InterPro" id="IPR029753">
    <property type="entry name" value="D-isomer_DH_CS"/>
</dbReference>
<dbReference type="InterPro" id="IPR006140">
    <property type="entry name" value="D-isomer_DH_NAD-bd"/>
</dbReference>
<gene>
    <name evidence="6" type="ORF">GCM10022202_36440</name>
</gene>
<protein>
    <submittedName>
        <fullName evidence="6">D-glycerate dehydrogenase</fullName>
    </submittedName>
</protein>
<dbReference type="SUPFAM" id="SSF52283">
    <property type="entry name" value="Formate/glycerate dehydrogenase catalytic domain-like"/>
    <property type="match status" value="1"/>
</dbReference>
<accession>A0ABP7BXL3</accession>
<evidence type="ECO:0000313" key="7">
    <source>
        <dbReference type="Proteomes" id="UP001410795"/>
    </source>
</evidence>
<name>A0ABP7BXL3_9MICO</name>
<evidence type="ECO:0000313" key="6">
    <source>
        <dbReference type="EMBL" id="GAA3670869.1"/>
    </source>
</evidence>
<evidence type="ECO:0000256" key="3">
    <source>
        <dbReference type="RuleBase" id="RU003719"/>
    </source>
</evidence>
<evidence type="ECO:0000259" key="4">
    <source>
        <dbReference type="Pfam" id="PF00389"/>
    </source>
</evidence>
<evidence type="ECO:0000259" key="5">
    <source>
        <dbReference type="Pfam" id="PF02826"/>
    </source>
</evidence>
<dbReference type="RefSeq" id="WP_221856916.1">
    <property type="nucleotide sequence ID" value="NZ_BAAAYV010000025.1"/>
</dbReference>
<evidence type="ECO:0000256" key="2">
    <source>
        <dbReference type="ARBA" id="ARBA00023002"/>
    </source>
</evidence>
<evidence type="ECO:0000256" key="1">
    <source>
        <dbReference type="ARBA" id="ARBA00005854"/>
    </source>
</evidence>
<sequence>MSIRVATTVPLPAPSSQALAEVGGELLHAEHVEALLGVERLDAVVVTITDALDATAIAELAAHGARLIANVGAGYDNIDVAAATTAGIAVTNTPDVLTEATADITMSLLLDATRRVSEGDRLVRSGAAWSWGFDFMWGRSLAGKRLGIVGYGRVGEAVAHRARAFGMTVASSSRRPRPEDDVEWMPLDELFATSDAVSLHCPLTDETRHLVDADRLRSMKPTAVLVNTARGAVVDEAALVAALRDGTIAAAGLDVYENEPRLAAGLASLDNVVLAPHLGSATRETREAMADLAVGNVLAFARGTALPTAVNR</sequence>
<dbReference type="PANTHER" id="PTHR10996:SF283">
    <property type="entry name" value="GLYOXYLATE_HYDROXYPYRUVATE REDUCTASE B"/>
    <property type="match status" value="1"/>
</dbReference>
<dbReference type="PROSITE" id="PS00671">
    <property type="entry name" value="D_2_HYDROXYACID_DH_3"/>
    <property type="match status" value="1"/>
</dbReference>
<dbReference type="InterPro" id="IPR050223">
    <property type="entry name" value="D-isomer_2-hydroxyacid_DH"/>
</dbReference>
<feature type="domain" description="D-isomer specific 2-hydroxyacid dehydrogenase catalytic" evidence="4">
    <location>
        <begin position="37"/>
        <end position="311"/>
    </location>
</feature>
<organism evidence="6 7">
    <name type="scientific">Microbacterium marinilacus</name>
    <dbReference type="NCBI Taxonomy" id="415209"/>
    <lineage>
        <taxon>Bacteria</taxon>
        <taxon>Bacillati</taxon>
        <taxon>Actinomycetota</taxon>
        <taxon>Actinomycetes</taxon>
        <taxon>Micrococcales</taxon>
        <taxon>Microbacteriaceae</taxon>
        <taxon>Microbacterium</taxon>
    </lineage>
</organism>
<dbReference type="Pfam" id="PF00389">
    <property type="entry name" value="2-Hacid_dh"/>
    <property type="match status" value="1"/>
</dbReference>
<dbReference type="InterPro" id="IPR006139">
    <property type="entry name" value="D-isomer_2_OHA_DH_cat_dom"/>
</dbReference>
<dbReference type="PANTHER" id="PTHR10996">
    <property type="entry name" value="2-HYDROXYACID DEHYDROGENASE-RELATED"/>
    <property type="match status" value="1"/>
</dbReference>
<dbReference type="EMBL" id="BAAAYV010000025">
    <property type="protein sequence ID" value="GAA3670869.1"/>
    <property type="molecule type" value="Genomic_DNA"/>
</dbReference>
<dbReference type="SUPFAM" id="SSF51735">
    <property type="entry name" value="NAD(P)-binding Rossmann-fold domains"/>
    <property type="match status" value="1"/>
</dbReference>
<dbReference type="InterPro" id="IPR036291">
    <property type="entry name" value="NAD(P)-bd_dom_sf"/>
</dbReference>
<dbReference type="Proteomes" id="UP001410795">
    <property type="component" value="Unassembled WGS sequence"/>
</dbReference>